<keyword evidence="3" id="KW-1185">Reference proteome</keyword>
<proteinExistence type="predicted"/>
<sequence length="236" mass="25686">MKSTASETKNSNSFEVVSIDDRTHVETLTGVEKNSPRDLGYWNISPKGRLIALAAYLLISGASSLYFCLVQAGTDNIKLCDNVASCLFYSTQGWPAMGEQTIDLLVMSYISGTISVLGGVLGAFGICAAYKESASKVRLFARAWWFMIGIFIGSTVLTLFLTVVHKQRFLDQCYVEHDSLLGTSDCDTMYAAALLGSLIGCLIGVTMILCYCGDVVKYSVELENAKQKTQRTDGTL</sequence>
<evidence type="ECO:0000256" key="1">
    <source>
        <dbReference type="SAM" id="Phobius"/>
    </source>
</evidence>
<evidence type="ECO:0000313" key="2">
    <source>
        <dbReference type="EMBL" id="KAG0004587.1"/>
    </source>
</evidence>
<feature type="transmembrane region" description="Helical" evidence="1">
    <location>
        <begin position="189"/>
        <end position="212"/>
    </location>
</feature>
<name>A0A9P6MJ68_9FUNG</name>
<feature type="transmembrane region" description="Helical" evidence="1">
    <location>
        <begin position="142"/>
        <end position="164"/>
    </location>
</feature>
<keyword evidence="1" id="KW-1133">Transmembrane helix</keyword>
<keyword evidence="1" id="KW-0812">Transmembrane</keyword>
<accession>A0A9P6MJ68</accession>
<reference evidence="2" key="1">
    <citation type="journal article" date="2020" name="Fungal Divers.">
        <title>Resolving the Mortierellaceae phylogeny through synthesis of multi-gene phylogenetics and phylogenomics.</title>
        <authorList>
            <person name="Vandepol N."/>
            <person name="Liber J."/>
            <person name="Desiro A."/>
            <person name="Na H."/>
            <person name="Kennedy M."/>
            <person name="Barry K."/>
            <person name="Grigoriev I.V."/>
            <person name="Miller A.N."/>
            <person name="O'Donnell K."/>
            <person name="Stajich J.E."/>
            <person name="Bonito G."/>
        </authorList>
    </citation>
    <scope>NUCLEOTIDE SEQUENCE</scope>
    <source>
        <strain evidence="2">NRRL 2769</strain>
    </source>
</reference>
<keyword evidence="1" id="KW-0472">Membrane</keyword>
<dbReference type="OrthoDB" id="2416934at2759"/>
<dbReference type="AlphaFoldDB" id="A0A9P6MJ68"/>
<feature type="transmembrane region" description="Helical" evidence="1">
    <location>
        <begin position="50"/>
        <end position="72"/>
    </location>
</feature>
<protein>
    <submittedName>
        <fullName evidence="2">Uncharacterized protein</fullName>
    </submittedName>
</protein>
<gene>
    <name evidence="2" type="ORF">BGZ80_005596</name>
</gene>
<feature type="transmembrane region" description="Helical" evidence="1">
    <location>
        <begin position="104"/>
        <end position="130"/>
    </location>
</feature>
<organism evidence="2 3">
    <name type="scientific">Entomortierella chlamydospora</name>
    <dbReference type="NCBI Taxonomy" id="101097"/>
    <lineage>
        <taxon>Eukaryota</taxon>
        <taxon>Fungi</taxon>
        <taxon>Fungi incertae sedis</taxon>
        <taxon>Mucoromycota</taxon>
        <taxon>Mortierellomycotina</taxon>
        <taxon>Mortierellomycetes</taxon>
        <taxon>Mortierellales</taxon>
        <taxon>Mortierellaceae</taxon>
        <taxon>Entomortierella</taxon>
    </lineage>
</organism>
<comment type="caution">
    <text evidence="2">The sequence shown here is derived from an EMBL/GenBank/DDBJ whole genome shotgun (WGS) entry which is preliminary data.</text>
</comment>
<dbReference type="Proteomes" id="UP000703661">
    <property type="component" value="Unassembled WGS sequence"/>
</dbReference>
<dbReference type="EMBL" id="JAAAID010002754">
    <property type="protein sequence ID" value="KAG0004587.1"/>
    <property type="molecule type" value="Genomic_DNA"/>
</dbReference>
<evidence type="ECO:0000313" key="3">
    <source>
        <dbReference type="Proteomes" id="UP000703661"/>
    </source>
</evidence>